<reference evidence="1 2" key="1">
    <citation type="submission" date="2019-03" db="EMBL/GenBank/DDBJ databases">
        <title>Genomic Encyclopedia of Archaeal and Bacterial Type Strains, Phase II (KMG-II): from individual species to whole genera.</title>
        <authorList>
            <person name="Goeker M."/>
        </authorList>
    </citation>
    <scope>NUCLEOTIDE SEQUENCE [LARGE SCALE GENOMIC DNA]</scope>
    <source>
        <strain evidence="1 2">DSM 28323</strain>
    </source>
</reference>
<comment type="caution">
    <text evidence="1">The sequence shown here is derived from an EMBL/GenBank/DDBJ whole genome shotgun (WGS) entry which is preliminary data.</text>
</comment>
<protein>
    <submittedName>
        <fullName evidence="1">Uncharacterized protein</fullName>
    </submittedName>
</protein>
<organism evidence="1 2">
    <name type="scientific">Sediminibacterium goheungense</name>
    <dbReference type="NCBI Taxonomy" id="1086393"/>
    <lineage>
        <taxon>Bacteria</taxon>
        <taxon>Pseudomonadati</taxon>
        <taxon>Bacteroidota</taxon>
        <taxon>Chitinophagia</taxon>
        <taxon>Chitinophagales</taxon>
        <taxon>Chitinophagaceae</taxon>
        <taxon>Sediminibacterium</taxon>
    </lineage>
</organism>
<sequence length="53" mass="6114">MRKWVLAVYQRKYCLRVKTSESVAEIAVSYEQKLLLVARSSSLTAFLKTTLSF</sequence>
<name>A0A4R6J3K6_9BACT</name>
<proteinExistence type="predicted"/>
<evidence type="ECO:0000313" key="1">
    <source>
        <dbReference type="EMBL" id="TDO29361.1"/>
    </source>
</evidence>
<accession>A0A4R6J3K6</accession>
<dbReference type="Proteomes" id="UP000295741">
    <property type="component" value="Unassembled WGS sequence"/>
</dbReference>
<gene>
    <name evidence="1" type="ORF">BC659_1450</name>
</gene>
<keyword evidence="2" id="KW-1185">Reference proteome</keyword>
<dbReference type="AlphaFoldDB" id="A0A4R6J3K6"/>
<dbReference type="EMBL" id="SNWP01000010">
    <property type="protein sequence ID" value="TDO29361.1"/>
    <property type="molecule type" value="Genomic_DNA"/>
</dbReference>
<evidence type="ECO:0000313" key="2">
    <source>
        <dbReference type="Proteomes" id="UP000295741"/>
    </source>
</evidence>